<feature type="region of interest" description="Disordered" evidence="1">
    <location>
        <begin position="150"/>
        <end position="179"/>
    </location>
</feature>
<proteinExistence type="predicted"/>
<feature type="region of interest" description="Disordered" evidence="1">
    <location>
        <begin position="101"/>
        <end position="125"/>
    </location>
</feature>
<dbReference type="AlphaFoldDB" id="A0A9P3LFG8"/>
<accession>A0A9P3LFG8</accession>
<gene>
    <name evidence="3" type="ORF">PsYK624_087930</name>
</gene>
<dbReference type="OrthoDB" id="3266087at2759"/>
<evidence type="ECO:0000313" key="4">
    <source>
        <dbReference type="Proteomes" id="UP000703269"/>
    </source>
</evidence>
<feature type="compositionally biased region" description="Polar residues" evidence="1">
    <location>
        <begin position="14"/>
        <end position="26"/>
    </location>
</feature>
<feature type="compositionally biased region" description="Polar residues" evidence="1">
    <location>
        <begin position="740"/>
        <end position="760"/>
    </location>
</feature>
<keyword evidence="4" id="KW-1185">Reference proteome</keyword>
<feature type="transmembrane region" description="Helical" evidence="2">
    <location>
        <begin position="828"/>
        <end position="846"/>
    </location>
</feature>
<evidence type="ECO:0000313" key="3">
    <source>
        <dbReference type="EMBL" id="GJE92638.1"/>
    </source>
</evidence>
<keyword evidence="2" id="KW-0472">Membrane</keyword>
<dbReference type="Proteomes" id="UP000703269">
    <property type="component" value="Unassembled WGS sequence"/>
</dbReference>
<feature type="compositionally biased region" description="Polar residues" evidence="1">
    <location>
        <begin position="596"/>
        <end position="615"/>
    </location>
</feature>
<feature type="transmembrane region" description="Helical" evidence="2">
    <location>
        <begin position="886"/>
        <end position="906"/>
    </location>
</feature>
<sequence>MHSLVARLRGRAISQATNSTAQSDDGASSRPETPVSPVSPVFPASPDVPPHTAVDQKILPEVQQLMDSFSVIDLGEHGLSPPPVRGRRSSSPALLSVHSLDAGPSALPMQDRSRSSSPAAHSECSSLRESKLNFSRFSRRLATSGVWSTFGRQHGGTSPRSSRIDQQSTRTGLTFGSVDTLGIPRRSDLSGPFGTRTFGSSVISEGRPSYASESSIALPATSYSSSFQHRSESHIITLDDPPHDRPPSPDTISSRQNSMKRSPTTQSSHSHSSHSPVATVHTPLTTTFDLDFSSPQTFGQTSPLRLSAFTTSQNISASASPPPPMPPLSHPELVANMASRSQPVLRELSTNIHSPPLRHYDSDLYPKTYPPRRRRKTDDDVPDENSVPFPEARSRRSLRSYASLPKVRQLFQPDSRQRSKSSTPKSTKSRRPSAEWNSQQATSGVLATNGERDFGWPAEVSKEILRLSLGDETIGKSRGIKTSLATTASSEPDIIPRVRNVPAGSGETARPRLSLPSPHSKPTPPEAQAEGEDKQPPTPPNGDKPLSWKPAGVAEVERRMSAGGTSTLEEGGNHGHYSATLPRPAGSRTPRKSILRHSNPNTQSQEAGPSSQQYVLSVPPRRSGARHPARHSSEPALPSVMETPTNNKGKRKAEEIDITPPDQKNQHAKFILPVENKRVRHISESSGPPSAYQQRKRVRLSSSTSPAPTPGSSRPNSAQYGTADRNNPAVSPAVRALSRAGSNRDGSTRSLRQSIVSSIAPSVADSRKGSRRSPSQTSIPVAAVIAPHPPSLSRSSTYHMRDPRRPPRVHPTPWVPRVGSADEEGSSLHAWIFFAGFLLFPLWWIASFLPIPETRRVGYTDTEKGVTVDDPQVEHDARTWRFRCRIMSVVALFTYIPFIILVAIFAPR</sequence>
<feature type="region of interest" description="Disordered" evidence="1">
    <location>
        <begin position="349"/>
        <end position="452"/>
    </location>
</feature>
<protein>
    <submittedName>
        <fullName evidence="3">Uncharacterized protein</fullName>
    </submittedName>
</protein>
<organism evidence="3 4">
    <name type="scientific">Phanerochaete sordida</name>
    <dbReference type="NCBI Taxonomy" id="48140"/>
    <lineage>
        <taxon>Eukaryota</taxon>
        <taxon>Fungi</taxon>
        <taxon>Dikarya</taxon>
        <taxon>Basidiomycota</taxon>
        <taxon>Agaricomycotina</taxon>
        <taxon>Agaricomycetes</taxon>
        <taxon>Polyporales</taxon>
        <taxon>Phanerochaetaceae</taxon>
        <taxon>Phanerochaete</taxon>
    </lineage>
</organism>
<keyword evidence="2" id="KW-0812">Transmembrane</keyword>
<feature type="compositionally biased region" description="Polar residues" evidence="1">
    <location>
        <begin position="716"/>
        <end position="729"/>
    </location>
</feature>
<evidence type="ECO:0000256" key="2">
    <source>
        <dbReference type="SAM" id="Phobius"/>
    </source>
</evidence>
<evidence type="ECO:0000256" key="1">
    <source>
        <dbReference type="SAM" id="MobiDB-lite"/>
    </source>
</evidence>
<feature type="compositionally biased region" description="Polar residues" evidence="1">
    <location>
        <begin position="435"/>
        <end position="446"/>
    </location>
</feature>
<feature type="compositionally biased region" description="Low complexity" evidence="1">
    <location>
        <begin position="28"/>
        <end position="45"/>
    </location>
</feature>
<feature type="compositionally biased region" description="Low complexity" evidence="1">
    <location>
        <begin position="115"/>
        <end position="125"/>
    </location>
</feature>
<name>A0A9P3LFG8_9APHY</name>
<feature type="compositionally biased region" description="Polar residues" evidence="1">
    <location>
        <begin position="251"/>
        <end position="266"/>
    </location>
</feature>
<dbReference type="EMBL" id="BPQB01000027">
    <property type="protein sequence ID" value="GJE92638.1"/>
    <property type="molecule type" value="Genomic_DNA"/>
</dbReference>
<feature type="compositionally biased region" description="Polar residues" evidence="1">
    <location>
        <begin position="684"/>
        <end position="693"/>
    </location>
</feature>
<feature type="region of interest" description="Disordered" evidence="1">
    <location>
        <begin position="229"/>
        <end position="278"/>
    </location>
</feature>
<reference evidence="3 4" key="1">
    <citation type="submission" date="2021-08" db="EMBL/GenBank/DDBJ databases">
        <title>Draft Genome Sequence of Phanerochaete sordida strain YK-624.</title>
        <authorList>
            <person name="Mori T."/>
            <person name="Dohra H."/>
            <person name="Suzuki T."/>
            <person name="Kawagishi H."/>
            <person name="Hirai H."/>
        </authorList>
    </citation>
    <scope>NUCLEOTIDE SEQUENCE [LARGE SCALE GENOMIC DNA]</scope>
    <source>
        <strain evidence="3 4">YK-624</strain>
    </source>
</reference>
<comment type="caution">
    <text evidence="3">The sequence shown here is derived from an EMBL/GenBank/DDBJ whole genome shotgun (WGS) entry which is preliminary data.</text>
</comment>
<feature type="compositionally biased region" description="Polar residues" evidence="1">
    <location>
        <begin position="150"/>
        <end position="174"/>
    </location>
</feature>
<keyword evidence="2" id="KW-1133">Transmembrane helix</keyword>
<feature type="compositionally biased region" description="Low complexity" evidence="1">
    <location>
        <begin position="701"/>
        <end position="715"/>
    </location>
</feature>
<feature type="region of interest" description="Disordered" evidence="1">
    <location>
        <begin position="480"/>
        <end position="812"/>
    </location>
</feature>
<feature type="region of interest" description="Disordered" evidence="1">
    <location>
        <begin position="1"/>
        <end position="55"/>
    </location>
</feature>